<dbReference type="Gene3D" id="2.160.20.10">
    <property type="entry name" value="Single-stranded right-handed beta-helix, Pectin lyase-like"/>
    <property type="match status" value="1"/>
</dbReference>
<sequence length="361" mass="39394">MLLSTGGSRGFSFALLLSIFLDLSFLASTVYCVLSEARTTPPSGAIVVDSSASSHGSSTVYATIQEGVNALSTTETGDQYLFIYPGVYKEQVYIAPRKANLTIQGYTEDASSWVANRVNVTYNLALQDTTTDDLTATVRIWAENVKVYNLNILNTFGHTNSNGQNLALSAQAANQGYYGVGLYSYQDTLLAETGAQIYSVCQIQGAIDFIFGQHAQAWLHNISIVTIAAGSITASGRASADDASWYIIDGSSIHGINASVEAQTGLNYLGRPWRDYARVTIQNTYLSPVVNTKGWNIWNSGDERTDHVQFEEFGNTGPGSYPTDGKARASFSSQLTKPRTIEEIIGDRYEREWYVDAEYLS</sequence>
<dbReference type="PROSITE" id="PS00503">
    <property type="entry name" value="PECTINESTERASE_2"/>
    <property type="match status" value="1"/>
</dbReference>
<evidence type="ECO:0000256" key="2">
    <source>
        <dbReference type="ARBA" id="ARBA00008891"/>
    </source>
</evidence>
<feature type="chain" id="PRO_5044970566" description="Pectinesterase" evidence="8">
    <location>
        <begin position="33"/>
        <end position="361"/>
    </location>
</feature>
<evidence type="ECO:0000256" key="7">
    <source>
        <dbReference type="PROSITE-ProRule" id="PRU10040"/>
    </source>
</evidence>
<evidence type="ECO:0000313" key="10">
    <source>
        <dbReference type="EMBL" id="KAL1310495.1"/>
    </source>
</evidence>
<dbReference type="InterPro" id="IPR000070">
    <property type="entry name" value="Pectinesterase_cat"/>
</dbReference>
<accession>A0ABR3PLV8</accession>
<dbReference type="Proteomes" id="UP001562354">
    <property type="component" value="Unassembled WGS sequence"/>
</dbReference>
<feature type="signal peptide" evidence="8">
    <location>
        <begin position="1"/>
        <end position="32"/>
    </location>
</feature>
<evidence type="ECO:0000256" key="8">
    <source>
        <dbReference type="RuleBase" id="RU000589"/>
    </source>
</evidence>
<evidence type="ECO:0000256" key="5">
    <source>
        <dbReference type="ARBA" id="ARBA00023085"/>
    </source>
</evidence>
<proteinExistence type="inferred from homology"/>
<evidence type="ECO:0000256" key="3">
    <source>
        <dbReference type="ARBA" id="ARBA00013229"/>
    </source>
</evidence>
<dbReference type="InterPro" id="IPR033131">
    <property type="entry name" value="Pectinesterase_Asp_AS"/>
</dbReference>
<evidence type="ECO:0000256" key="4">
    <source>
        <dbReference type="ARBA" id="ARBA00022801"/>
    </source>
</evidence>
<evidence type="ECO:0000313" key="11">
    <source>
        <dbReference type="Proteomes" id="UP001562354"/>
    </source>
</evidence>
<organism evidence="10 11">
    <name type="scientific">Neodothiora populina</name>
    <dbReference type="NCBI Taxonomy" id="2781224"/>
    <lineage>
        <taxon>Eukaryota</taxon>
        <taxon>Fungi</taxon>
        <taxon>Dikarya</taxon>
        <taxon>Ascomycota</taxon>
        <taxon>Pezizomycotina</taxon>
        <taxon>Dothideomycetes</taxon>
        <taxon>Dothideomycetidae</taxon>
        <taxon>Dothideales</taxon>
        <taxon>Dothioraceae</taxon>
        <taxon>Neodothiora</taxon>
    </lineage>
</organism>
<comment type="pathway">
    <text evidence="1 8">Glycan metabolism; pectin degradation; 2-dehydro-3-deoxy-D-gluconate from pectin: step 1/5.</text>
</comment>
<dbReference type="InterPro" id="IPR011050">
    <property type="entry name" value="Pectin_lyase_fold/virulence"/>
</dbReference>
<comment type="catalytic activity">
    <reaction evidence="6 8">
        <text>[(1-&gt;4)-alpha-D-galacturonosyl methyl ester](n) + n H2O = [(1-&gt;4)-alpha-D-galacturonosyl](n) + n methanol + n H(+)</text>
        <dbReference type="Rhea" id="RHEA:22380"/>
        <dbReference type="Rhea" id="RHEA-COMP:14570"/>
        <dbReference type="Rhea" id="RHEA-COMP:14573"/>
        <dbReference type="ChEBI" id="CHEBI:15377"/>
        <dbReference type="ChEBI" id="CHEBI:15378"/>
        <dbReference type="ChEBI" id="CHEBI:17790"/>
        <dbReference type="ChEBI" id="CHEBI:140522"/>
        <dbReference type="ChEBI" id="CHEBI:140523"/>
        <dbReference type="EC" id="3.1.1.11"/>
    </reaction>
</comment>
<dbReference type="GeneID" id="95974486"/>
<keyword evidence="5 8" id="KW-0063">Aspartyl esterase</keyword>
<feature type="domain" description="Pectinesterase catalytic" evidence="9">
    <location>
        <begin position="57"/>
        <end position="321"/>
    </location>
</feature>
<dbReference type="EC" id="3.1.1.11" evidence="3 8"/>
<comment type="caution">
    <text evidence="10">The sequence shown here is derived from an EMBL/GenBank/DDBJ whole genome shotgun (WGS) entry which is preliminary data.</text>
</comment>
<dbReference type="SUPFAM" id="SSF51126">
    <property type="entry name" value="Pectin lyase-like"/>
    <property type="match status" value="1"/>
</dbReference>
<name>A0ABR3PLV8_9PEZI</name>
<evidence type="ECO:0000256" key="6">
    <source>
        <dbReference type="ARBA" id="ARBA00047928"/>
    </source>
</evidence>
<reference evidence="10 11" key="1">
    <citation type="submission" date="2024-07" db="EMBL/GenBank/DDBJ databases">
        <title>Draft sequence of the Neodothiora populina.</title>
        <authorList>
            <person name="Drown D.D."/>
            <person name="Schuette U.S."/>
            <person name="Buechlein A.B."/>
            <person name="Rusch D.R."/>
            <person name="Winton L.W."/>
            <person name="Adams G.A."/>
        </authorList>
    </citation>
    <scope>NUCLEOTIDE SEQUENCE [LARGE SCALE GENOMIC DNA]</scope>
    <source>
        <strain evidence="10 11">CPC 39397</strain>
    </source>
</reference>
<dbReference type="EMBL" id="JBFMKM010000003">
    <property type="protein sequence ID" value="KAL1310495.1"/>
    <property type="molecule type" value="Genomic_DNA"/>
</dbReference>
<keyword evidence="4 8" id="KW-0378">Hydrolase</keyword>
<dbReference type="PANTHER" id="PTHR31321:SF127">
    <property type="entry name" value="PECTINESTERASE"/>
    <property type="match status" value="1"/>
</dbReference>
<keyword evidence="8" id="KW-0732">Signal</keyword>
<dbReference type="Pfam" id="PF01095">
    <property type="entry name" value="Pectinesterase"/>
    <property type="match status" value="1"/>
</dbReference>
<dbReference type="PANTHER" id="PTHR31321">
    <property type="entry name" value="ACYL-COA THIOESTER HYDROLASE YBHC-RELATED"/>
    <property type="match status" value="1"/>
</dbReference>
<gene>
    <name evidence="10" type="ORF">AAFC00_000783</name>
</gene>
<protein>
    <recommendedName>
        <fullName evidence="3 8">Pectinesterase</fullName>
        <ecNumber evidence="3 8">3.1.1.11</ecNumber>
    </recommendedName>
</protein>
<comment type="similarity">
    <text evidence="2">Belongs to the pectinesterase family.</text>
</comment>
<comment type="function">
    <text evidence="8">Involved in maceration and soft-rotting of plant tissue.</text>
</comment>
<evidence type="ECO:0000259" key="9">
    <source>
        <dbReference type="Pfam" id="PF01095"/>
    </source>
</evidence>
<comment type="subcellular location">
    <subcellularLocation>
        <location evidence="8">Secreted</location>
    </subcellularLocation>
</comment>
<dbReference type="InterPro" id="IPR012334">
    <property type="entry name" value="Pectin_lyas_fold"/>
</dbReference>
<keyword evidence="8" id="KW-0964">Secreted</keyword>
<feature type="active site" evidence="7">
    <location>
        <position position="208"/>
    </location>
</feature>
<keyword evidence="8" id="KW-0961">Cell wall biogenesis/degradation</keyword>
<dbReference type="RefSeq" id="XP_069203344.1">
    <property type="nucleotide sequence ID" value="XM_069347498.1"/>
</dbReference>
<evidence type="ECO:0000256" key="1">
    <source>
        <dbReference type="ARBA" id="ARBA00005184"/>
    </source>
</evidence>
<keyword evidence="11" id="KW-1185">Reference proteome</keyword>